<dbReference type="AlphaFoldDB" id="A0ABD3CSN8"/>
<reference evidence="2" key="1">
    <citation type="journal article" date="2024" name="IScience">
        <title>Strigolactones Initiate the Formation of Haustorium-like Structures in Castilleja.</title>
        <authorList>
            <person name="Buerger M."/>
            <person name="Peterson D."/>
            <person name="Chory J."/>
        </authorList>
    </citation>
    <scope>NUCLEOTIDE SEQUENCE [LARGE SCALE GENOMIC DNA]</scope>
</reference>
<evidence type="ECO:0000313" key="2">
    <source>
        <dbReference type="Proteomes" id="UP001632038"/>
    </source>
</evidence>
<dbReference type="EMBL" id="JAVIJP010000032">
    <property type="protein sequence ID" value="KAL3632998.1"/>
    <property type="molecule type" value="Genomic_DNA"/>
</dbReference>
<sequence>MMKIDVVDEIGNSLLEDVDDCYLDGPLTGTCRMMRYRKSLTQMPRIRG</sequence>
<protein>
    <submittedName>
        <fullName evidence="1">Uncharacterized protein</fullName>
    </submittedName>
</protein>
<evidence type="ECO:0000313" key="1">
    <source>
        <dbReference type="EMBL" id="KAL3632998.1"/>
    </source>
</evidence>
<organism evidence="1 2">
    <name type="scientific">Castilleja foliolosa</name>
    <dbReference type="NCBI Taxonomy" id="1961234"/>
    <lineage>
        <taxon>Eukaryota</taxon>
        <taxon>Viridiplantae</taxon>
        <taxon>Streptophyta</taxon>
        <taxon>Embryophyta</taxon>
        <taxon>Tracheophyta</taxon>
        <taxon>Spermatophyta</taxon>
        <taxon>Magnoliopsida</taxon>
        <taxon>eudicotyledons</taxon>
        <taxon>Gunneridae</taxon>
        <taxon>Pentapetalae</taxon>
        <taxon>asterids</taxon>
        <taxon>lamiids</taxon>
        <taxon>Lamiales</taxon>
        <taxon>Orobanchaceae</taxon>
        <taxon>Pedicularideae</taxon>
        <taxon>Castillejinae</taxon>
        <taxon>Castilleja</taxon>
    </lineage>
</organism>
<accession>A0ABD3CSN8</accession>
<comment type="caution">
    <text evidence="1">The sequence shown here is derived from an EMBL/GenBank/DDBJ whole genome shotgun (WGS) entry which is preliminary data.</text>
</comment>
<dbReference type="Proteomes" id="UP001632038">
    <property type="component" value="Unassembled WGS sequence"/>
</dbReference>
<name>A0ABD3CSN8_9LAMI</name>
<gene>
    <name evidence="1" type="ORF">CASFOL_025982</name>
</gene>
<proteinExistence type="predicted"/>
<keyword evidence="2" id="KW-1185">Reference proteome</keyword>